<feature type="compositionally biased region" description="Basic and acidic residues" evidence="11">
    <location>
        <begin position="1597"/>
        <end position="1607"/>
    </location>
</feature>
<feature type="compositionally biased region" description="Basic and acidic residues" evidence="11">
    <location>
        <begin position="388"/>
        <end position="398"/>
    </location>
</feature>
<dbReference type="PANTHER" id="PTHR10972:SF205">
    <property type="entry name" value="OXYSTEROL-BINDING PROTEIN 1"/>
    <property type="match status" value="1"/>
</dbReference>
<evidence type="ECO:0000256" key="9">
    <source>
        <dbReference type="RuleBase" id="RU003844"/>
    </source>
</evidence>
<keyword evidence="4" id="KW-0677">Repeat</keyword>
<dbReference type="InterPro" id="IPR036322">
    <property type="entry name" value="WD40_repeat_dom_sf"/>
</dbReference>
<feature type="region of interest" description="Disordered" evidence="11">
    <location>
        <begin position="734"/>
        <end position="758"/>
    </location>
</feature>
<reference evidence="13 14" key="1">
    <citation type="submission" date="2018-03" db="EMBL/GenBank/DDBJ databases">
        <title>Candida pseudohaemulonii genome assembly and annotation.</title>
        <authorList>
            <person name="Munoz J.F."/>
            <person name="Gade L.G."/>
            <person name="Chow N.A."/>
            <person name="Litvintseva A.P."/>
            <person name="Loparev V.N."/>
            <person name="Cuomo C.A."/>
        </authorList>
    </citation>
    <scope>NUCLEOTIDE SEQUENCE [LARGE SCALE GENOMIC DNA]</scope>
    <source>
        <strain evidence="13 14">B12108</strain>
    </source>
</reference>
<feature type="compositionally biased region" description="Basic residues" evidence="11">
    <location>
        <begin position="410"/>
        <end position="425"/>
    </location>
</feature>
<dbReference type="InterPro" id="IPR015943">
    <property type="entry name" value="WD40/YVTN_repeat-like_dom_sf"/>
</dbReference>
<dbReference type="PROSITE" id="PS01013">
    <property type="entry name" value="OSBP"/>
    <property type="match status" value="1"/>
</dbReference>
<proteinExistence type="inferred from homology"/>
<keyword evidence="3" id="KW-0597">Phosphoprotein</keyword>
<comment type="caution">
    <text evidence="13">The sequence shown here is derived from an EMBL/GenBank/DDBJ whole genome shotgun (WGS) entry which is preliminary data.</text>
</comment>
<dbReference type="SUPFAM" id="SSF50978">
    <property type="entry name" value="WD40 repeat-like"/>
    <property type="match status" value="1"/>
</dbReference>
<keyword evidence="6" id="KW-0445">Lipid transport</keyword>
<dbReference type="InterPro" id="IPR018494">
    <property type="entry name" value="Oxysterol-bd_CS"/>
</dbReference>
<dbReference type="RefSeq" id="XP_024712894.1">
    <property type="nucleotide sequence ID" value="XM_024858807.1"/>
</dbReference>
<keyword evidence="10" id="KW-0175">Coiled coil</keyword>
<dbReference type="PROSITE" id="PS50003">
    <property type="entry name" value="PH_DOMAIN"/>
    <property type="match status" value="1"/>
</dbReference>
<dbReference type="SMART" id="SM00248">
    <property type="entry name" value="ANK"/>
    <property type="match status" value="3"/>
</dbReference>
<dbReference type="GeneID" id="36566857"/>
<feature type="compositionally biased region" description="Basic and acidic residues" evidence="11">
    <location>
        <begin position="463"/>
        <end position="474"/>
    </location>
</feature>
<gene>
    <name evidence="13" type="ORF">C7M61_003469</name>
</gene>
<dbReference type="Pfam" id="PF00169">
    <property type="entry name" value="PH"/>
    <property type="match status" value="1"/>
</dbReference>
<evidence type="ECO:0000256" key="2">
    <source>
        <dbReference type="ARBA" id="ARBA00022448"/>
    </source>
</evidence>
<keyword evidence="2" id="KW-0813">Transport</keyword>
<dbReference type="STRING" id="418784.A0A2P7YM48"/>
<organism evidence="13 14">
    <name type="scientific">Candidozyma pseudohaemuli</name>
    <dbReference type="NCBI Taxonomy" id="418784"/>
    <lineage>
        <taxon>Eukaryota</taxon>
        <taxon>Fungi</taxon>
        <taxon>Dikarya</taxon>
        <taxon>Ascomycota</taxon>
        <taxon>Saccharomycotina</taxon>
        <taxon>Pichiomycetes</taxon>
        <taxon>Metschnikowiaceae</taxon>
        <taxon>Candidozyma</taxon>
    </lineage>
</organism>
<evidence type="ECO:0000256" key="6">
    <source>
        <dbReference type="ARBA" id="ARBA00023055"/>
    </source>
</evidence>
<evidence type="ECO:0000256" key="11">
    <source>
        <dbReference type="SAM" id="MobiDB-lite"/>
    </source>
</evidence>
<dbReference type="Pfam" id="PF12796">
    <property type="entry name" value="Ank_2"/>
    <property type="match status" value="1"/>
</dbReference>
<feature type="compositionally biased region" description="Basic residues" evidence="11">
    <location>
        <begin position="1646"/>
        <end position="1655"/>
    </location>
</feature>
<dbReference type="SUPFAM" id="SSF48403">
    <property type="entry name" value="Ankyrin repeat"/>
    <property type="match status" value="1"/>
</dbReference>
<keyword evidence="5 8" id="KW-0040">ANK repeat</keyword>
<dbReference type="InterPro" id="IPR036770">
    <property type="entry name" value="Ankyrin_rpt-contain_sf"/>
</dbReference>
<dbReference type="Proteomes" id="UP000241107">
    <property type="component" value="Unassembled WGS sequence"/>
</dbReference>
<feature type="compositionally biased region" description="Acidic residues" evidence="11">
    <location>
        <begin position="1567"/>
        <end position="1583"/>
    </location>
</feature>
<dbReference type="PANTHER" id="PTHR10972">
    <property type="entry name" value="OXYSTEROL-BINDING PROTEIN-RELATED"/>
    <property type="match status" value="1"/>
</dbReference>
<evidence type="ECO:0000313" key="14">
    <source>
        <dbReference type="Proteomes" id="UP000241107"/>
    </source>
</evidence>
<feature type="region of interest" description="Disordered" evidence="11">
    <location>
        <begin position="1135"/>
        <end position="1166"/>
    </location>
</feature>
<accession>A0A2P7YM48</accession>
<feature type="region of interest" description="Disordered" evidence="11">
    <location>
        <begin position="642"/>
        <end position="667"/>
    </location>
</feature>
<evidence type="ECO:0000256" key="8">
    <source>
        <dbReference type="PROSITE-ProRule" id="PRU00023"/>
    </source>
</evidence>
<sequence>MSQHLNASLLRLKLIDALRAGDESKIDSVIKELDSIDSVVDTTELVRLRETILHFAVQVAPLTTIQNLINSKAYNFDINAQDSDGNTPLHLAAGASRYNVVKYLLSLPGINDTVANAENQQPVELARDANIAQLMQFERAKFVEKSATQLRQYFSARDFDSLEQLLVLNPRAAELLDINGADPETGNTVLHEFIGKEDVEMCDWILKHGGDPFKRDKRGKLPIDLVSRNDPIRKLLKHASKDLNIMDSVVNASNPMKTGSAPTYKGYLRKWTNFASGYKLRYFVLDQYGILSYYADQGDTNNACRGSLNIGLATLHLDSSEKLKFEIIGKNGIKWHLKANHPVETNRWVWTLQNAITISKDNLRQRRKATSENVNSNVAANEGSSIRESLDDGARSSIDEAGLQGDDEKKKKRLHFPRRNKHKKSSSQVSLSSFTGSDHEDNLPVGSSENKGTATSPNLLQIKELKPSDARKSLDGAQSVMTKEDFDYDLDHESEDSDSLSILNGLGDPSLDDATRLSRDSMLATKRSLLIEISSLLDLFKALSDKIDSEPYNVGLKTLSNVHTLIEQYDQLVQSREKKLFKRIERQDEINKLWESSIRQLESEIQKREQTLAQFEGKKYKIRKLLESRGILSPQVSNELANGFFSATPPNAPPEAQPSAEGNAQSADSALLEEIFHDSDDEFFDADEFEEPNQPQTSRGTEVGVTDTQSDQIVAEEAGDANRNTGLAATGAASLPSADAGASQAQRSDAKEVERTEDQPVIEDQPKLEVERAGNVANEAQEKVLNILTQEGSFLGYEKPPRSRLAYDEDNRPKVGLWGILKSMIGKDMTRMTLPVSFNECTSLLQRLAEDIEYNDLLQKAASIEDSTLRMVYVAAFAASEYASTINRIAKPFNPLLGETFEYARPDQNFRLISEQVSHHPPISACKAQSPKWDYYGENAVDSQFKGRSFDFKHLGKMFCVIRPDKGVKSIKGEVLQEELYSWKKVNTSVVGIIVGNPTVDNYGKMEVTNHTTGDVIVVDLKQRGWKASSAYQLSGTVNDNKGNSHWAIGGHWNLKIFARKVSETSEKARRDSLIDSQDVKPSEDPYSGAKFLVWQAAPRPKVPFNLTSFALTLNDLPETLKPWLAPTDTRLRPDQRAMEDGRYDEASNEKHRVEEKQRAAKRKREATRSTYKPNWFVKKQHPVTGDNYWQFNEEYWKLRKDKKLEGHLYCHSYDAEALENSLARKKEKHEKSIKDETSISKLAKPWWSQVDYKESSDEVKMNWKTKRHKGSCRSVVFEVQENSIGEFLYSGGTDNVIKKASTETGKVVAKTDLSSSYENPKDAITTMAVSQTHPYLLAGTDDGHVYVYDSRQLHNDKVKFNLQNMHDDSVNQILPMNAVSPYHYLSLGSTTLTHFDIRKGIVTQSDDQGDELLAMCYPNEYLNQGKNDTVLVSHGEGIVSLWRESSNRLSDQILRIKVNKNASIDAIVPTMNAGNENFSECVWCGDSEGLIHRVDYKKSKVVETRVHSAAMGKLGGLDEVGGLDIDYDYRLISSGMEGLKVWSGEFELSDGENDLNSSEDEHWSDSDDDTASDSEGESESESTNDTAIGTDEVTEEDSKKRVKVEDSGDSSDDGVVKKQKTIVTARKGKEEESGNNAASNDTAKRRERKPKKKLSNNGIFKFDGI</sequence>
<dbReference type="GO" id="GO:0030011">
    <property type="term" value="P:maintenance of cell polarity"/>
    <property type="evidence" value="ECO:0007669"/>
    <property type="project" value="TreeGrafter"/>
</dbReference>
<dbReference type="Gene3D" id="2.40.160.120">
    <property type="match status" value="1"/>
</dbReference>
<name>A0A2P7YM48_9ASCO</name>
<dbReference type="Gene3D" id="2.30.29.30">
    <property type="entry name" value="Pleckstrin-homology domain (PH domain)/Phosphotyrosine-binding domain (PTB)"/>
    <property type="match status" value="1"/>
</dbReference>
<dbReference type="SMART" id="SM00320">
    <property type="entry name" value="WD40"/>
    <property type="match status" value="3"/>
</dbReference>
<dbReference type="PROSITE" id="PS50297">
    <property type="entry name" value="ANK_REP_REGION"/>
    <property type="match status" value="1"/>
</dbReference>
<dbReference type="GO" id="GO:0005829">
    <property type="term" value="C:cytosol"/>
    <property type="evidence" value="ECO:0007669"/>
    <property type="project" value="TreeGrafter"/>
</dbReference>
<dbReference type="GO" id="GO:0006887">
    <property type="term" value="P:exocytosis"/>
    <property type="evidence" value="ECO:0007669"/>
    <property type="project" value="TreeGrafter"/>
</dbReference>
<dbReference type="GO" id="GO:0120009">
    <property type="term" value="P:intermembrane lipid transfer"/>
    <property type="evidence" value="ECO:0007669"/>
    <property type="project" value="UniProtKB-ARBA"/>
</dbReference>
<dbReference type="SUPFAM" id="SSF50729">
    <property type="entry name" value="PH domain-like"/>
    <property type="match status" value="1"/>
</dbReference>
<dbReference type="Gene3D" id="3.30.70.3490">
    <property type="match status" value="1"/>
</dbReference>
<dbReference type="GO" id="GO:0034727">
    <property type="term" value="P:piecemeal microautophagy of the nucleus"/>
    <property type="evidence" value="ECO:0007669"/>
    <property type="project" value="TreeGrafter"/>
</dbReference>
<dbReference type="GO" id="GO:0097038">
    <property type="term" value="C:perinuclear endoplasmic reticulum"/>
    <property type="evidence" value="ECO:0007669"/>
    <property type="project" value="TreeGrafter"/>
</dbReference>
<dbReference type="PROSITE" id="PS50088">
    <property type="entry name" value="ANK_REPEAT"/>
    <property type="match status" value="1"/>
</dbReference>
<evidence type="ECO:0000313" key="13">
    <source>
        <dbReference type="EMBL" id="PSK37043.1"/>
    </source>
</evidence>
<dbReference type="GO" id="GO:0006897">
    <property type="term" value="P:endocytosis"/>
    <property type="evidence" value="ECO:0007669"/>
    <property type="project" value="TreeGrafter"/>
</dbReference>
<evidence type="ECO:0000256" key="10">
    <source>
        <dbReference type="SAM" id="Coils"/>
    </source>
</evidence>
<evidence type="ECO:0000256" key="5">
    <source>
        <dbReference type="ARBA" id="ARBA00023043"/>
    </source>
</evidence>
<feature type="compositionally biased region" description="Polar residues" evidence="11">
    <location>
        <begin position="371"/>
        <end position="387"/>
    </location>
</feature>
<dbReference type="InterPro" id="IPR002110">
    <property type="entry name" value="Ankyrin_rpt"/>
</dbReference>
<dbReference type="OrthoDB" id="1854502at2759"/>
<dbReference type="EMBL" id="PYFQ01000009">
    <property type="protein sequence ID" value="PSK37043.1"/>
    <property type="molecule type" value="Genomic_DNA"/>
</dbReference>
<dbReference type="SMART" id="SM00233">
    <property type="entry name" value="PH"/>
    <property type="match status" value="1"/>
</dbReference>
<dbReference type="Gene3D" id="1.25.40.20">
    <property type="entry name" value="Ankyrin repeat-containing domain"/>
    <property type="match status" value="2"/>
</dbReference>
<keyword evidence="7" id="KW-0446">Lipid-binding</keyword>
<dbReference type="FunFam" id="2.40.160.120:FF:000001">
    <property type="entry name" value="Oxysterol-binding protein"/>
    <property type="match status" value="1"/>
</dbReference>
<comment type="similarity">
    <text evidence="1 9">Belongs to the OSBP family.</text>
</comment>
<dbReference type="FunFam" id="2.30.29.30:FF:000061">
    <property type="entry name" value="Oxysterol binding protein 1"/>
    <property type="match status" value="1"/>
</dbReference>
<evidence type="ECO:0000256" key="3">
    <source>
        <dbReference type="ARBA" id="ARBA00022553"/>
    </source>
</evidence>
<feature type="region of interest" description="Disordered" evidence="11">
    <location>
        <begin position="363"/>
        <end position="478"/>
    </location>
</feature>
<evidence type="ECO:0000256" key="1">
    <source>
        <dbReference type="ARBA" id="ARBA00008842"/>
    </source>
</evidence>
<dbReference type="InterPro" id="IPR001849">
    <property type="entry name" value="PH_domain"/>
</dbReference>
<dbReference type="GO" id="GO:0005635">
    <property type="term" value="C:nuclear envelope"/>
    <property type="evidence" value="ECO:0007669"/>
    <property type="project" value="TreeGrafter"/>
</dbReference>
<dbReference type="InterPro" id="IPR001680">
    <property type="entry name" value="WD40_rpt"/>
</dbReference>
<evidence type="ECO:0000256" key="7">
    <source>
        <dbReference type="ARBA" id="ARBA00023121"/>
    </source>
</evidence>
<dbReference type="InterPro" id="IPR000648">
    <property type="entry name" value="Oxysterol-bd"/>
</dbReference>
<feature type="compositionally biased region" description="Polar residues" evidence="11">
    <location>
        <begin position="445"/>
        <end position="459"/>
    </location>
</feature>
<feature type="domain" description="PH" evidence="12">
    <location>
        <begin position="261"/>
        <end position="357"/>
    </location>
</feature>
<dbReference type="GO" id="GO:0032934">
    <property type="term" value="F:sterol binding"/>
    <property type="evidence" value="ECO:0007669"/>
    <property type="project" value="TreeGrafter"/>
</dbReference>
<evidence type="ECO:0000256" key="4">
    <source>
        <dbReference type="ARBA" id="ARBA00022737"/>
    </source>
</evidence>
<dbReference type="GO" id="GO:0005886">
    <property type="term" value="C:plasma membrane"/>
    <property type="evidence" value="ECO:0007669"/>
    <property type="project" value="TreeGrafter"/>
</dbReference>
<dbReference type="InterPro" id="IPR011993">
    <property type="entry name" value="PH-like_dom_sf"/>
</dbReference>
<dbReference type="Pfam" id="PF01237">
    <property type="entry name" value="Oxysterol_BP"/>
    <property type="match status" value="1"/>
</dbReference>
<evidence type="ECO:0000259" key="12">
    <source>
        <dbReference type="PROSITE" id="PS50003"/>
    </source>
</evidence>
<feature type="repeat" description="ANK" evidence="8">
    <location>
        <begin position="84"/>
        <end position="106"/>
    </location>
</feature>
<dbReference type="InterPro" id="IPR037239">
    <property type="entry name" value="OSBP_sf"/>
</dbReference>
<feature type="compositionally biased region" description="Low complexity" evidence="11">
    <location>
        <begin position="426"/>
        <end position="436"/>
    </location>
</feature>
<dbReference type="VEuPathDB" id="FungiDB:C7M61_003469"/>
<feature type="compositionally biased region" description="Basic and acidic residues" evidence="11">
    <location>
        <begin position="1135"/>
        <end position="1159"/>
    </location>
</feature>
<dbReference type="Gene3D" id="2.130.10.10">
    <property type="entry name" value="YVTN repeat-like/Quinoprotein amine dehydrogenase"/>
    <property type="match status" value="1"/>
</dbReference>
<feature type="compositionally biased region" description="Basic and acidic residues" evidence="11">
    <location>
        <begin position="748"/>
        <end position="758"/>
    </location>
</feature>
<keyword evidence="14" id="KW-1185">Reference proteome</keyword>
<feature type="coiled-coil region" evidence="10">
    <location>
        <begin position="584"/>
        <end position="618"/>
    </location>
</feature>
<dbReference type="SUPFAM" id="SSF144000">
    <property type="entry name" value="Oxysterol-binding protein-like"/>
    <property type="match status" value="1"/>
</dbReference>
<feature type="region of interest" description="Disordered" evidence="11">
    <location>
        <begin position="1551"/>
        <end position="1666"/>
    </location>
</feature>
<protein>
    <recommendedName>
        <fullName evidence="12">PH domain-containing protein</fullName>
    </recommendedName>
</protein>